<dbReference type="GO" id="GO:0000166">
    <property type="term" value="F:nucleotide binding"/>
    <property type="evidence" value="ECO:0007669"/>
    <property type="project" value="UniProtKB-KW"/>
</dbReference>
<dbReference type="Pfam" id="PF02597">
    <property type="entry name" value="ThiS"/>
    <property type="match status" value="1"/>
</dbReference>
<dbReference type="InterPro" id="IPR016155">
    <property type="entry name" value="Mopterin_synth/thiamin_S_b"/>
</dbReference>
<evidence type="ECO:0000313" key="4">
    <source>
        <dbReference type="EMBL" id="PCI76166.1"/>
    </source>
</evidence>
<dbReference type="GO" id="GO:1990133">
    <property type="term" value="C:molybdopterin adenylyltransferase complex"/>
    <property type="evidence" value="ECO:0007669"/>
    <property type="project" value="TreeGrafter"/>
</dbReference>
<dbReference type="InterPro" id="IPR010038">
    <property type="entry name" value="MoaD_arc-typ"/>
</dbReference>
<evidence type="ECO:0000313" key="5">
    <source>
        <dbReference type="Proteomes" id="UP000218767"/>
    </source>
</evidence>
<evidence type="ECO:0000256" key="2">
    <source>
        <dbReference type="ARBA" id="ARBA00024200"/>
    </source>
</evidence>
<dbReference type="InterPro" id="IPR012675">
    <property type="entry name" value="Beta-grasp_dom_sf"/>
</dbReference>
<dbReference type="NCBIfam" id="TIGR01687">
    <property type="entry name" value="moaD_arch"/>
    <property type="match status" value="1"/>
</dbReference>
<dbReference type="PANTHER" id="PTHR33359">
    <property type="entry name" value="MOLYBDOPTERIN SYNTHASE SULFUR CARRIER SUBUNIT"/>
    <property type="match status" value="1"/>
</dbReference>
<dbReference type="InterPro" id="IPR003749">
    <property type="entry name" value="ThiS/MoaD-like"/>
</dbReference>
<gene>
    <name evidence="4" type="primary">moaD</name>
    <name evidence="4" type="ORF">COB20_11295</name>
</gene>
<dbReference type="Gene3D" id="3.10.20.30">
    <property type="match status" value="1"/>
</dbReference>
<evidence type="ECO:0000256" key="3">
    <source>
        <dbReference type="ARBA" id="ARBA00024247"/>
    </source>
</evidence>
<dbReference type="InterPro" id="IPR044672">
    <property type="entry name" value="MOCS2A"/>
</dbReference>
<evidence type="ECO:0000256" key="1">
    <source>
        <dbReference type="ARBA" id="ARBA00022741"/>
    </source>
</evidence>
<comment type="caution">
    <text evidence="4">The sequence shown here is derived from an EMBL/GenBank/DDBJ whole genome shotgun (WGS) entry which is preliminary data.</text>
</comment>
<proteinExistence type="inferred from homology"/>
<dbReference type="SUPFAM" id="SSF54285">
    <property type="entry name" value="MoaD/ThiS"/>
    <property type="match status" value="1"/>
</dbReference>
<keyword evidence="1" id="KW-0547">Nucleotide-binding</keyword>
<name>A0A2A4X102_9GAMM</name>
<dbReference type="EMBL" id="NVUL01000061">
    <property type="protein sequence ID" value="PCI76166.1"/>
    <property type="molecule type" value="Genomic_DNA"/>
</dbReference>
<accession>A0A2A4X102</accession>
<dbReference type="AlphaFoldDB" id="A0A2A4X102"/>
<dbReference type="GO" id="GO:0006777">
    <property type="term" value="P:Mo-molybdopterin cofactor biosynthetic process"/>
    <property type="evidence" value="ECO:0007669"/>
    <property type="project" value="InterPro"/>
</dbReference>
<dbReference type="PANTHER" id="PTHR33359:SF1">
    <property type="entry name" value="MOLYBDOPTERIN SYNTHASE SULFUR CARRIER SUBUNIT"/>
    <property type="match status" value="1"/>
</dbReference>
<organism evidence="4 5">
    <name type="scientific">SAR86 cluster bacterium</name>
    <dbReference type="NCBI Taxonomy" id="2030880"/>
    <lineage>
        <taxon>Bacteria</taxon>
        <taxon>Pseudomonadati</taxon>
        <taxon>Pseudomonadota</taxon>
        <taxon>Gammaproteobacteria</taxon>
        <taxon>SAR86 cluster</taxon>
    </lineage>
</organism>
<dbReference type="NCBIfam" id="TIGR01682">
    <property type="entry name" value="moaD"/>
    <property type="match status" value="1"/>
</dbReference>
<protein>
    <recommendedName>
        <fullName evidence="3">Molybdopterin synthase sulfur carrier subunit</fullName>
    </recommendedName>
</protein>
<reference evidence="5" key="1">
    <citation type="submission" date="2017-08" db="EMBL/GenBank/DDBJ databases">
        <title>A dynamic microbial community with high functional redundancy inhabits the cold, oxic subseafloor aquifer.</title>
        <authorList>
            <person name="Tully B.J."/>
            <person name="Wheat C.G."/>
            <person name="Glazer B.T."/>
            <person name="Huber J.A."/>
        </authorList>
    </citation>
    <scope>NUCLEOTIDE SEQUENCE [LARGE SCALE GENOMIC DNA]</scope>
</reference>
<dbReference type="Proteomes" id="UP000218767">
    <property type="component" value="Unassembled WGS sequence"/>
</dbReference>
<sequence length="84" mass="9377">MLSIQYFASIREALDRKEEKLELPADVNSVQALIDYLLSANPHFEAVFNEGNKTLVAVNQTVVDRNHPLSENDEVAFFPPMTGG</sequence>
<dbReference type="CDD" id="cd00754">
    <property type="entry name" value="Ubl_MoaD"/>
    <property type="match status" value="1"/>
</dbReference>
<comment type="similarity">
    <text evidence="2">Belongs to the MoaD family.</text>
</comment>